<dbReference type="AlphaFoldDB" id="A0A238H2D5"/>
<proteinExistence type="predicted"/>
<sequence length="38" mass="3947">MRGDAGLSKAARVRAQVMALFIAGVRGGDPAMNMRSIA</sequence>
<dbReference type="Proteomes" id="UP000198460">
    <property type="component" value="Unassembled WGS sequence"/>
</dbReference>
<reference evidence="1 2" key="1">
    <citation type="submission" date="2017-04" db="EMBL/GenBank/DDBJ databases">
        <authorList>
            <person name="Afonso C.L."/>
            <person name="Miller P.J."/>
            <person name="Scott M.A."/>
            <person name="Spackman E."/>
            <person name="Goraichik I."/>
            <person name="Dimitrov K.M."/>
            <person name="Suarez D.L."/>
            <person name="Swayne D.E."/>
        </authorList>
    </citation>
    <scope>NUCLEOTIDE SEQUENCE [LARGE SCALE GENOMIC DNA]</scope>
    <source>
        <strain evidence="1">LMG 28154</strain>
    </source>
</reference>
<evidence type="ECO:0000313" key="2">
    <source>
        <dbReference type="Proteomes" id="UP000198460"/>
    </source>
</evidence>
<organism evidence="1 2">
    <name type="scientific">Burkholderia singularis</name>
    <dbReference type="NCBI Taxonomy" id="1503053"/>
    <lineage>
        <taxon>Bacteria</taxon>
        <taxon>Pseudomonadati</taxon>
        <taxon>Pseudomonadota</taxon>
        <taxon>Betaproteobacteria</taxon>
        <taxon>Burkholderiales</taxon>
        <taxon>Burkholderiaceae</taxon>
        <taxon>Burkholderia</taxon>
        <taxon>pseudomallei group</taxon>
    </lineage>
</organism>
<evidence type="ECO:0000313" key="1">
    <source>
        <dbReference type="EMBL" id="SMF99397.1"/>
    </source>
</evidence>
<protein>
    <submittedName>
        <fullName evidence="1">Uncharacterized protein</fullName>
    </submittedName>
</protein>
<dbReference type="EMBL" id="FXAN01000040">
    <property type="protein sequence ID" value="SMF99397.1"/>
    <property type="molecule type" value="Genomic_DNA"/>
</dbReference>
<gene>
    <name evidence="1" type="ORF">BSIN_0127</name>
</gene>
<accession>A0A238H2D5</accession>
<name>A0A238H2D5_9BURK</name>